<organism evidence="1 2">
    <name type="scientific">Datura stramonium</name>
    <name type="common">Jimsonweed</name>
    <name type="synonym">Common thornapple</name>
    <dbReference type="NCBI Taxonomy" id="4076"/>
    <lineage>
        <taxon>Eukaryota</taxon>
        <taxon>Viridiplantae</taxon>
        <taxon>Streptophyta</taxon>
        <taxon>Embryophyta</taxon>
        <taxon>Tracheophyta</taxon>
        <taxon>Spermatophyta</taxon>
        <taxon>Magnoliopsida</taxon>
        <taxon>eudicotyledons</taxon>
        <taxon>Gunneridae</taxon>
        <taxon>Pentapetalae</taxon>
        <taxon>asterids</taxon>
        <taxon>lamiids</taxon>
        <taxon>Solanales</taxon>
        <taxon>Solanaceae</taxon>
        <taxon>Solanoideae</taxon>
        <taxon>Datureae</taxon>
        <taxon>Datura</taxon>
    </lineage>
</organism>
<accession>A0ABS8VMK8</accession>
<reference evidence="1 2" key="1">
    <citation type="journal article" date="2021" name="BMC Genomics">
        <title>Datura genome reveals duplications of psychoactive alkaloid biosynthetic genes and high mutation rate following tissue culture.</title>
        <authorList>
            <person name="Rajewski A."/>
            <person name="Carter-House D."/>
            <person name="Stajich J."/>
            <person name="Litt A."/>
        </authorList>
    </citation>
    <scope>NUCLEOTIDE SEQUENCE [LARGE SCALE GENOMIC DNA]</scope>
    <source>
        <strain evidence="1">AR-01</strain>
    </source>
</reference>
<name>A0ABS8VMK8_DATST</name>
<gene>
    <name evidence="1" type="ORF">HAX54_037669</name>
</gene>
<protein>
    <submittedName>
        <fullName evidence="1">Uncharacterized protein</fullName>
    </submittedName>
</protein>
<comment type="caution">
    <text evidence="1">The sequence shown here is derived from an EMBL/GenBank/DDBJ whole genome shotgun (WGS) entry which is preliminary data.</text>
</comment>
<evidence type="ECO:0000313" key="2">
    <source>
        <dbReference type="Proteomes" id="UP000823775"/>
    </source>
</evidence>
<dbReference type="Proteomes" id="UP000823775">
    <property type="component" value="Unassembled WGS sequence"/>
</dbReference>
<dbReference type="EMBL" id="JACEIK010005067">
    <property type="protein sequence ID" value="MCE0480643.1"/>
    <property type="molecule type" value="Genomic_DNA"/>
</dbReference>
<keyword evidence="2" id="KW-1185">Reference proteome</keyword>
<sequence>MEMYRRLLAEQVRGRKEKHGAVVVQFHKLLFLLHSGRSLAGRTQEGSRVTLHCLVKKTKKQRFGVSWRCGRAIHCYSPKALTAMRRRRWRYGGCMLNLESREMET</sequence>
<evidence type="ECO:0000313" key="1">
    <source>
        <dbReference type="EMBL" id="MCE0480643.1"/>
    </source>
</evidence>
<proteinExistence type="predicted"/>